<evidence type="ECO:0000313" key="6">
    <source>
        <dbReference type="Proteomes" id="UP001164653"/>
    </source>
</evidence>
<dbReference type="Gene3D" id="3.40.50.1820">
    <property type="entry name" value="alpha/beta hydrolase"/>
    <property type="match status" value="1"/>
</dbReference>
<dbReference type="Proteomes" id="UP001164653">
    <property type="component" value="Chromosome"/>
</dbReference>
<dbReference type="InterPro" id="IPR050309">
    <property type="entry name" value="Type-B_Carboxylest/Lipase"/>
</dbReference>
<organism evidence="5 6">
    <name type="scientific">Dyadobacter pollutisoli</name>
    <dbReference type="NCBI Taxonomy" id="2910158"/>
    <lineage>
        <taxon>Bacteria</taxon>
        <taxon>Pseudomonadati</taxon>
        <taxon>Bacteroidota</taxon>
        <taxon>Cytophagia</taxon>
        <taxon>Cytophagales</taxon>
        <taxon>Spirosomataceae</taxon>
        <taxon>Dyadobacter</taxon>
    </lineage>
</organism>
<dbReference type="EC" id="3.1.1.-" evidence="3"/>
<feature type="chain" id="PRO_5039761940" description="Carboxylic ester hydrolase" evidence="3">
    <location>
        <begin position="23"/>
        <end position="518"/>
    </location>
</feature>
<evidence type="ECO:0000313" key="5">
    <source>
        <dbReference type="EMBL" id="WAC12609.1"/>
    </source>
</evidence>
<evidence type="ECO:0000256" key="2">
    <source>
        <dbReference type="ARBA" id="ARBA00022801"/>
    </source>
</evidence>
<dbReference type="EMBL" id="CP112998">
    <property type="protein sequence ID" value="WAC12609.1"/>
    <property type="molecule type" value="Genomic_DNA"/>
</dbReference>
<dbReference type="InterPro" id="IPR019826">
    <property type="entry name" value="Carboxylesterase_B_AS"/>
</dbReference>
<dbReference type="GO" id="GO:0016787">
    <property type="term" value="F:hydrolase activity"/>
    <property type="evidence" value="ECO:0007669"/>
    <property type="project" value="UniProtKB-KW"/>
</dbReference>
<sequence>MRTQVYLLFSIAILFSVSTAFLSSSQKEPAIVTIEGGKISGLLSADGKISIYKGIPFAAPPVGNLRWKAPQPIIPWSGVRKCEAFGASPVQGNPAPFSMWSAEFLIAKEPISEDCLNLNVWTDNGQKNAAPRPVIVWIYGGGFGSGGSSCAIYDGEATARKGVVFVSINYRVGAFGFFAHPELTAESGKNASGNYGLMDQIAALQWVKKNIAQFGGDPTNVTIAGQSAGSMSVNCLVASPLAKNLFNKAIAESGAGFARPYPTLQKAEESGLGMAKSLNVSSLAELRNIPAEDILKKTPAMRGPIVDGYVLPASIADIFAEGKQNDVILLTGWNEDEGLSGKPKNAVDYQKQIKEQYGAQAEELLKLYPGSTDAEAASSQNRISRDMTFGAQNYAWAKTQSDAGKKVYLYRFDRKVPATGEYAHYGAFHTAEVAYAYDNLRFINHQLRPLEPADDKIAHDMSTYWANFVKTGNPNGNGLPQWPLYTPKEKQTMVVGTGARTLPDAASLDFILGLMRKR</sequence>
<feature type="domain" description="Carboxylesterase type B" evidence="4">
    <location>
        <begin position="30"/>
        <end position="500"/>
    </location>
</feature>
<dbReference type="Pfam" id="PF00135">
    <property type="entry name" value="COesterase"/>
    <property type="match status" value="1"/>
</dbReference>
<dbReference type="AlphaFoldDB" id="A0A9E8NED3"/>
<comment type="similarity">
    <text evidence="1 3">Belongs to the type-B carboxylesterase/lipase family.</text>
</comment>
<name>A0A9E8NED3_9BACT</name>
<dbReference type="PROSITE" id="PS00122">
    <property type="entry name" value="CARBOXYLESTERASE_B_1"/>
    <property type="match status" value="1"/>
</dbReference>
<dbReference type="SUPFAM" id="SSF53474">
    <property type="entry name" value="alpha/beta-Hydrolases"/>
    <property type="match status" value="1"/>
</dbReference>
<evidence type="ECO:0000256" key="3">
    <source>
        <dbReference type="RuleBase" id="RU361235"/>
    </source>
</evidence>
<keyword evidence="2 3" id="KW-0378">Hydrolase</keyword>
<dbReference type="PANTHER" id="PTHR11559">
    <property type="entry name" value="CARBOXYLESTERASE"/>
    <property type="match status" value="1"/>
</dbReference>
<proteinExistence type="inferred from homology"/>
<evidence type="ECO:0000259" key="4">
    <source>
        <dbReference type="Pfam" id="PF00135"/>
    </source>
</evidence>
<evidence type="ECO:0000256" key="1">
    <source>
        <dbReference type="ARBA" id="ARBA00005964"/>
    </source>
</evidence>
<feature type="signal peptide" evidence="3">
    <location>
        <begin position="1"/>
        <end position="22"/>
    </location>
</feature>
<gene>
    <name evidence="5" type="ORF">ON006_01320</name>
</gene>
<dbReference type="KEGG" id="dpf:ON006_01320"/>
<accession>A0A9E8NED3</accession>
<dbReference type="InterPro" id="IPR002018">
    <property type="entry name" value="CarbesteraseB"/>
</dbReference>
<dbReference type="InterPro" id="IPR029058">
    <property type="entry name" value="AB_hydrolase_fold"/>
</dbReference>
<reference evidence="5" key="1">
    <citation type="submission" date="2022-11" db="EMBL/GenBank/DDBJ databases">
        <title>Dyadobacter pollutisoli sp. nov., isolated from plastic dumped soil.</title>
        <authorList>
            <person name="Kim J.M."/>
            <person name="Kim K.R."/>
            <person name="Lee J.K."/>
            <person name="Hao L."/>
            <person name="Jeon C.O."/>
        </authorList>
    </citation>
    <scope>NUCLEOTIDE SEQUENCE</scope>
    <source>
        <strain evidence="5">U1</strain>
    </source>
</reference>
<keyword evidence="6" id="KW-1185">Reference proteome</keyword>
<keyword evidence="3" id="KW-0732">Signal</keyword>
<protein>
    <recommendedName>
        <fullName evidence="3">Carboxylic ester hydrolase</fullName>
        <ecNumber evidence="3">3.1.1.-</ecNumber>
    </recommendedName>
</protein>
<dbReference type="RefSeq" id="WP_244823309.1">
    <property type="nucleotide sequence ID" value="NZ_CP112998.1"/>
</dbReference>